<evidence type="ECO:0000256" key="6">
    <source>
        <dbReference type="ARBA" id="ARBA00023295"/>
    </source>
</evidence>
<evidence type="ECO:0000256" key="1">
    <source>
        <dbReference type="ARBA" id="ARBA00001913"/>
    </source>
</evidence>
<keyword evidence="9" id="KW-1185">Reference proteome</keyword>
<comment type="similarity">
    <text evidence="2">Belongs to the glycosyl hydrolase 13 family.</text>
</comment>
<dbReference type="PANTHER" id="PTHR43447">
    <property type="entry name" value="ALPHA-AMYLASE"/>
    <property type="match status" value="1"/>
</dbReference>
<evidence type="ECO:0000313" key="9">
    <source>
        <dbReference type="Proteomes" id="UP001479436"/>
    </source>
</evidence>
<keyword evidence="3" id="KW-0479">Metal-binding</keyword>
<evidence type="ECO:0000256" key="4">
    <source>
        <dbReference type="ARBA" id="ARBA00022801"/>
    </source>
</evidence>
<reference evidence="8 9" key="1">
    <citation type="submission" date="2023-04" db="EMBL/GenBank/DDBJ databases">
        <title>Genome of Basidiobolus ranarum AG-B5.</title>
        <authorList>
            <person name="Stajich J.E."/>
            <person name="Carter-House D."/>
            <person name="Gryganskyi A."/>
        </authorList>
    </citation>
    <scope>NUCLEOTIDE SEQUENCE [LARGE SCALE GENOMIC DNA]</scope>
    <source>
        <strain evidence="8 9">AG-B5</strain>
    </source>
</reference>
<feature type="domain" description="Glycosyl hydrolase family 13 catalytic" evidence="7">
    <location>
        <begin position="4"/>
        <end position="392"/>
    </location>
</feature>
<dbReference type="SUPFAM" id="SSF51011">
    <property type="entry name" value="Glycosyl hydrolase domain"/>
    <property type="match status" value="1"/>
</dbReference>
<keyword evidence="5" id="KW-0119">Carbohydrate metabolism</keyword>
<dbReference type="InterPro" id="IPR013780">
    <property type="entry name" value="Glyco_hydro_b"/>
</dbReference>
<dbReference type="SMART" id="SM00642">
    <property type="entry name" value="Aamy"/>
    <property type="match status" value="1"/>
</dbReference>
<protein>
    <recommendedName>
        <fullName evidence="7">Glycosyl hydrolase family 13 catalytic domain-containing protein</fullName>
    </recommendedName>
</protein>
<dbReference type="InterPro" id="IPR013776">
    <property type="entry name" value="A-amylase_thermo"/>
</dbReference>
<dbReference type="PIRSF" id="PIRSF001021">
    <property type="entry name" value="Alph-amls_thrmst"/>
    <property type="match status" value="1"/>
</dbReference>
<dbReference type="NCBIfam" id="NF006969">
    <property type="entry name" value="PRK09441.1-2"/>
    <property type="match status" value="1"/>
</dbReference>
<dbReference type="Gene3D" id="2.60.40.1180">
    <property type="entry name" value="Golgi alpha-mannosidase II"/>
    <property type="match status" value="1"/>
</dbReference>
<proteinExistence type="inferred from homology"/>
<dbReference type="Pfam" id="PF00128">
    <property type="entry name" value="Alpha-amylase"/>
    <property type="match status" value="1"/>
</dbReference>
<dbReference type="Proteomes" id="UP001479436">
    <property type="component" value="Unassembled WGS sequence"/>
</dbReference>
<comment type="cofactor">
    <cofactor evidence="1">
        <name>Ca(2+)</name>
        <dbReference type="ChEBI" id="CHEBI:29108"/>
    </cofactor>
</comment>
<dbReference type="CDD" id="cd11318">
    <property type="entry name" value="AmyAc_bac_fung_AmyA"/>
    <property type="match status" value="1"/>
</dbReference>
<dbReference type="SUPFAM" id="SSF51445">
    <property type="entry name" value="(Trans)glycosidases"/>
    <property type="match status" value="1"/>
</dbReference>
<keyword evidence="4" id="KW-0378">Hydrolase</keyword>
<evidence type="ECO:0000313" key="8">
    <source>
        <dbReference type="EMBL" id="KAK9768556.1"/>
    </source>
</evidence>
<dbReference type="Gene3D" id="2.40.30.140">
    <property type="match status" value="1"/>
</dbReference>
<organism evidence="8 9">
    <name type="scientific">Basidiobolus ranarum</name>
    <dbReference type="NCBI Taxonomy" id="34480"/>
    <lineage>
        <taxon>Eukaryota</taxon>
        <taxon>Fungi</taxon>
        <taxon>Fungi incertae sedis</taxon>
        <taxon>Zoopagomycota</taxon>
        <taxon>Entomophthoromycotina</taxon>
        <taxon>Basidiobolomycetes</taxon>
        <taxon>Basidiobolales</taxon>
        <taxon>Basidiobolaceae</taxon>
        <taxon>Basidiobolus</taxon>
    </lineage>
</organism>
<evidence type="ECO:0000256" key="5">
    <source>
        <dbReference type="ARBA" id="ARBA00023277"/>
    </source>
</evidence>
<accession>A0ABR2X454</accession>
<name>A0ABR2X454_9FUNG</name>
<dbReference type="Gene3D" id="3.20.20.80">
    <property type="entry name" value="Glycosidases"/>
    <property type="match status" value="1"/>
</dbReference>
<dbReference type="EMBL" id="JASJQH010000013">
    <property type="protein sequence ID" value="KAK9768556.1"/>
    <property type="molecule type" value="Genomic_DNA"/>
</dbReference>
<evidence type="ECO:0000259" key="7">
    <source>
        <dbReference type="SMART" id="SM00642"/>
    </source>
</evidence>
<gene>
    <name evidence="8" type="ORF">K7432_000699</name>
</gene>
<evidence type="ECO:0000256" key="3">
    <source>
        <dbReference type="ARBA" id="ARBA00022723"/>
    </source>
</evidence>
<dbReference type="NCBIfam" id="NF006968">
    <property type="entry name" value="PRK09441.1-1"/>
    <property type="match status" value="1"/>
</dbReference>
<dbReference type="InterPro" id="IPR006047">
    <property type="entry name" value="GH13_cat_dom"/>
</dbReference>
<comment type="caution">
    <text evidence="8">The sequence shown here is derived from an EMBL/GenBank/DDBJ whole genome shotgun (WGS) entry which is preliminary data.</text>
</comment>
<keyword evidence="6" id="KW-0326">Glycosidase</keyword>
<evidence type="ECO:0000256" key="2">
    <source>
        <dbReference type="ARBA" id="ARBA00008061"/>
    </source>
</evidence>
<dbReference type="InterPro" id="IPR017853">
    <property type="entry name" value="GH"/>
</dbReference>
<sequence length="485" mass="55592">MGNTSMIQFFEWNLPNDGNHWKKLQKMIPELAGLGIHGVWIPPPTKAQNTNDVGYGPYDLWDLGEFDQKGDVRTKYGTREELEAAIKEAREHDVDIYADIVLNHKAGAEKTEKFLAKEVDPDNRDVVIAEPQEIEGWTKFEFPGRKGKYSDFKWHYYHFTGVDWDQKGQRKAIFLIEGDGKDWSDEVDQEMGNDDYLMFSDIDYNHPEVVEETKKWGAWIVKETGIAGFRIDAIKHFDASFTKEFLDHVRTTTGREKLFAVGESWKDDVGFLTDQLNFHEDKLSLFDIPLHSNFLQASKSGRDYDMTKIFDDTLVAVKPFNAVTFVDNHDTQPGCALDAQRVEDWFKPIGYALILLREAGYPCVFYGDMYGLNEPHEHPGFTDVITKLLELRRDHAYGKQDDYFDHPDTIGWVRHGDEEHPQGFAVVVCTGDDGFKKMFVGEDHAGEKWVDLLGHIPDEEIEVGEDGFAEFKARGGNVSVWGEKQ</sequence>